<evidence type="ECO:0000256" key="4">
    <source>
        <dbReference type="ARBA" id="ARBA00022989"/>
    </source>
</evidence>
<dbReference type="AlphaFoldDB" id="A0A1Y1W1A1"/>
<feature type="domain" description="Major facilitator superfamily (MFS) profile" evidence="7">
    <location>
        <begin position="36"/>
        <end position="427"/>
    </location>
</feature>
<dbReference type="Gene3D" id="1.20.1250.20">
    <property type="entry name" value="MFS general substrate transporter like domains"/>
    <property type="match status" value="2"/>
</dbReference>
<feature type="transmembrane region" description="Helical" evidence="6">
    <location>
        <begin position="99"/>
        <end position="121"/>
    </location>
</feature>
<evidence type="ECO:0000256" key="1">
    <source>
        <dbReference type="ARBA" id="ARBA00004141"/>
    </source>
</evidence>
<dbReference type="InterPro" id="IPR011701">
    <property type="entry name" value="MFS"/>
</dbReference>
<dbReference type="GeneID" id="63805053"/>
<feature type="transmembrane region" description="Helical" evidence="6">
    <location>
        <begin position="196"/>
        <end position="218"/>
    </location>
</feature>
<feature type="transmembrane region" description="Helical" evidence="6">
    <location>
        <begin position="128"/>
        <end position="152"/>
    </location>
</feature>
<keyword evidence="3 6" id="KW-0812">Transmembrane</keyword>
<dbReference type="PANTHER" id="PTHR43791">
    <property type="entry name" value="PERMEASE-RELATED"/>
    <property type="match status" value="1"/>
</dbReference>
<feature type="transmembrane region" description="Helical" evidence="6">
    <location>
        <begin position="306"/>
        <end position="330"/>
    </location>
</feature>
<protein>
    <submittedName>
        <fullName evidence="8">MFS general substrate transporter</fullName>
    </submittedName>
</protein>
<dbReference type="STRING" id="61395.A0A1Y1W1A1"/>
<comment type="caution">
    <text evidence="8">The sequence shown here is derived from an EMBL/GenBank/DDBJ whole genome shotgun (WGS) entry which is preliminary data.</text>
</comment>
<dbReference type="PROSITE" id="PS50850">
    <property type="entry name" value="MFS"/>
    <property type="match status" value="1"/>
</dbReference>
<sequence>MDSDKQDSDTTASSSSSAIDKQAALRRYLRKVDLRLLLWLWLLNIFCQFDKQAIGSAKVLGLEHDLHLTGSDFNIAATLFSVGFLLFDPISPYIVSRVGASKALPVVVLLFGTVCGLTALAHSKRDIYLLRFFLGIAESGFAPGVLFLFSTYYPRDKITARVGWYYSASPAGGLIGGVMSSGISHINHPTIEPWRWIYIVLGCITLVLGSLSFFSFIAEENAHAPPEKVKAKEVLNVLKDWQVWAFGATCMLTSCGCSSINVFAPSIIKNYGFTASQSQALLAVPSIFGFFAMVSAGYLVRRLGSHFLATVLTMSLVVIGTIILLATLSVPARMVGLCLMAGGTRHGRKANVSSAFVPMLGGLSVFVASNAYTNNQQPRYLIGHGINLTAAVLAILFACLLRFNMARRNKRNLARYGEGGEYFKYIY</sequence>
<dbReference type="Proteomes" id="UP000193922">
    <property type="component" value="Unassembled WGS sequence"/>
</dbReference>
<keyword evidence="9" id="KW-1185">Reference proteome</keyword>
<evidence type="ECO:0000256" key="5">
    <source>
        <dbReference type="ARBA" id="ARBA00023136"/>
    </source>
</evidence>
<accession>A0A1Y1W1A1</accession>
<evidence type="ECO:0000259" key="7">
    <source>
        <dbReference type="PROSITE" id="PS50850"/>
    </source>
</evidence>
<dbReference type="PANTHER" id="PTHR43791:SF36">
    <property type="entry name" value="TRANSPORTER, PUTATIVE (AFU_ORTHOLOGUE AFUA_6G08340)-RELATED"/>
    <property type="match status" value="1"/>
</dbReference>
<dbReference type="GO" id="GO:0022857">
    <property type="term" value="F:transmembrane transporter activity"/>
    <property type="evidence" value="ECO:0007669"/>
    <property type="project" value="InterPro"/>
</dbReference>
<dbReference type="InterPro" id="IPR020846">
    <property type="entry name" value="MFS_dom"/>
</dbReference>
<comment type="subcellular location">
    <subcellularLocation>
        <location evidence="1">Membrane</location>
        <topology evidence="1">Multi-pass membrane protein</topology>
    </subcellularLocation>
</comment>
<evidence type="ECO:0000256" key="2">
    <source>
        <dbReference type="ARBA" id="ARBA00022448"/>
    </source>
</evidence>
<dbReference type="Pfam" id="PF07690">
    <property type="entry name" value="MFS_1"/>
    <property type="match status" value="1"/>
</dbReference>
<evidence type="ECO:0000313" key="8">
    <source>
        <dbReference type="EMBL" id="ORX67313.1"/>
    </source>
</evidence>
<feature type="transmembrane region" description="Helical" evidence="6">
    <location>
        <begin position="350"/>
        <end position="369"/>
    </location>
</feature>
<name>A0A1Y1W1A1_9FUNG</name>
<dbReference type="RefSeq" id="XP_040741235.1">
    <property type="nucleotide sequence ID" value="XM_040888405.1"/>
</dbReference>
<gene>
    <name evidence="8" type="ORF">DL89DRAFT_269731</name>
</gene>
<feature type="transmembrane region" description="Helical" evidence="6">
    <location>
        <begin position="280"/>
        <end position="300"/>
    </location>
</feature>
<keyword evidence="2" id="KW-0813">Transport</keyword>
<dbReference type="EMBL" id="MCFD01000013">
    <property type="protein sequence ID" value="ORX67313.1"/>
    <property type="molecule type" value="Genomic_DNA"/>
</dbReference>
<evidence type="ECO:0000313" key="9">
    <source>
        <dbReference type="Proteomes" id="UP000193922"/>
    </source>
</evidence>
<feature type="transmembrane region" description="Helical" evidence="6">
    <location>
        <begin position="381"/>
        <end position="401"/>
    </location>
</feature>
<feature type="transmembrane region" description="Helical" evidence="6">
    <location>
        <begin position="164"/>
        <end position="184"/>
    </location>
</feature>
<evidence type="ECO:0000256" key="3">
    <source>
        <dbReference type="ARBA" id="ARBA00022692"/>
    </source>
</evidence>
<reference evidence="8 9" key="1">
    <citation type="submission" date="2016-07" db="EMBL/GenBank/DDBJ databases">
        <title>Pervasive Adenine N6-methylation of Active Genes in Fungi.</title>
        <authorList>
            <consortium name="DOE Joint Genome Institute"/>
            <person name="Mondo S.J."/>
            <person name="Dannebaum R.O."/>
            <person name="Kuo R.C."/>
            <person name="Labutti K."/>
            <person name="Haridas S."/>
            <person name="Kuo A."/>
            <person name="Salamov A."/>
            <person name="Ahrendt S.R."/>
            <person name="Lipzen A."/>
            <person name="Sullivan W."/>
            <person name="Andreopoulos W.B."/>
            <person name="Clum A."/>
            <person name="Lindquist E."/>
            <person name="Daum C."/>
            <person name="Ramamoorthy G.K."/>
            <person name="Gryganskyi A."/>
            <person name="Culley D."/>
            <person name="Magnuson J.K."/>
            <person name="James T.Y."/>
            <person name="O'Malley M.A."/>
            <person name="Stajich J.E."/>
            <person name="Spatafora J.W."/>
            <person name="Visel A."/>
            <person name="Grigoriev I.V."/>
        </authorList>
    </citation>
    <scope>NUCLEOTIDE SEQUENCE [LARGE SCALE GENOMIC DNA]</scope>
    <source>
        <strain evidence="8 9">ATCC 12442</strain>
    </source>
</reference>
<organism evidence="8 9">
    <name type="scientific">Linderina pennispora</name>
    <dbReference type="NCBI Taxonomy" id="61395"/>
    <lineage>
        <taxon>Eukaryota</taxon>
        <taxon>Fungi</taxon>
        <taxon>Fungi incertae sedis</taxon>
        <taxon>Zoopagomycota</taxon>
        <taxon>Kickxellomycotina</taxon>
        <taxon>Kickxellomycetes</taxon>
        <taxon>Kickxellales</taxon>
        <taxon>Kickxellaceae</taxon>
        <taxon>Linderina</taxon>
    </lineage>
</organism>
<dbReference type="InterPro" id="IPR036259">
    <property type="entry name" value="MFS_trans_sf"/>
</dbReference>
<dbReference type="GO" id="GO:0016020">
    <property type="term" value="C:membrane"/>
    <property type="evidence" value="ECO:0007669"/>
    <property type="project" value="UniProtKB-SubCell"/>
</dbReference>
<keyword evidence="5 6" id="KW-0472">Membrane</keyword>
<dbReference type="SUPFAM" id="SSF103473">
    <property type="entry name" value="MFS general substrate transporter"/>
    <property type="match status" value="1"/>
</dbReference>
<proteinExistence type="predicted"/>
<dbReference type="OrthoDB" id="2985014at2759"/>
<evidence type="ECO:0000256" key="6">
    <source>
        <dbReference type="SAM" id="Phobius"/>
    </source>
</evidence>
<keyword evidence="4 6" id="KW-1133">Transmembrane helix</keyword>
<feature type="transmembrane region" description="Helical" evidence="6">
    <location>
        <begin position="66"/>
        <end position="87"/>
    </location>
</feature>